<keyword evidence="11" id="KW-0479">Metal-binding</keyword>
<evidence type="ECO:0000313" key="13">
    <source>
        <dbReference type="EMBL" id="KMW57552.1"/>
    </source>
</evidence>
<dbReference type="EC" id="1.13.12.19" evidence="4"/>
<evidence type="ECO:0000259" key="12">
    <source>
        <dbReference type="PROSITE" id="PS51471"/>
    </source>
</evidence>
<keyword evidence="11" id="KW-0560">Oxidoreductase</keyword>
<dbReference type="OrthoDB" id="21825at2"/>
<accession>A0A0J9E499</accession>
<protein>
    <recommendedName>
        <fullName evidence="5">2-oxoglutarate-dependent ethylene/succinate-forming enzyme</fullName>
        <ecNumber evidence="4">1.13.12.19</ecNumber>
        <ecNumber evidence="3">1.14.20.7</ecNumber>
    </recommendedName>
    <alternativeName>
        <fullName evidence="7">2-oxoglutarate dioxygenase (ethylene-forming)</fullName>
    </alternativeName>
    <alternativeName>
        <fullName evidence="8">2-oxoglutarate/L-arginine monooxygenase/decarboxylase (succinate-forming)</fullName>
    </alternativeName>
</protein>
<evidence type="ECO:0000256" key="11">
    <source>
        <dbReference type="RuleBase" id="RU003682"/>
    </source>
</evidence>
<evidence type="ECO:0000256" key="9">
    <source>
        <dbReference type="ARBA" id="ARBA00047725"/>
    </source>
</evidence>
<sequence length="302" mass="32773">MEIPVLDATKPTDTLVRAFAEAYGTVGFAYLTGHGVPLALVNGVFDANRAFHAQPLAQKQAIALDRNHRGYIATATSTDVNSSLAEVTKPNQSASFMMMREEAQDPARYLSGPNQWPDLPGFREAVEAYNATMTALAHRLMGVALRSIDAPAAVLDAFARPTTWLRLLHYPPLPDGSPPDLYGSAPHTDFGCLTLLATDDVGGLQVKAPGGGWIDAPPRADAFIVNVGDMLHRMSNGKLRSTPHRVVNRTGRERYSVPFFYDPDVAYDVAPLPGTGAPRFEPINFGDFLRGELEAAYEAHKK</sequence>
<keyword evidence="6" id="KW-0266">Ethylene biosynthesis</keyword>
<dbReference type="GO" id="GO:0009693">
    <property type="term" value="P:ethylene biosynthetic process"/>
    <property type="evidence" value="ECO:0007669"/>
    <property type="project" value="UniProtKB-KW"/>
</dbReference>
<dbReference type="PATRIC" id="fig|1675527.3.peg.2641"/>
<dbReference type="Pfam" id="PF03171">
    <property type="entry name" value="2OG-FeII_Oxy"/>
    <property type="match status" value="1"/>
</dbReference>
<evidence type="ECO:0000256" key="6">
    <source>
        <dbReference type="ARBA" id="ARBA00022666"/>
    </source>
</evidence>
<dbReference type="GO" id="GO:0046872">
    <property type="term" value="F:metal ion binding"/>
    <property type="evidence" value="ECO:0007669"/>
    <property type="project" value="UniProtKB-KW"/>
</dbReference>
<evidence type="ECO:0000256" key="2">
    <source>
        <dbReference type="ARBA" id="ARBA00004767"/>
    </source>
</evidence>
<dbReference type="RefSeq" id="WP_049643264.1">
    <property type="nucleotide sequence ID" value="NZ_LFTY01000002.1"/>
</dbReference>
<evidence type="ECO:0000256" key="7">
    <source>
        <dbReference type="ARBA" id="ARBA00031011"/>
    </source>
</evidence>
<proteinExistence type="inferred from homology"/>
<organism evidence="13 14">
    <name type="scientific">Candidatus Rhodobacter oscarellae</name>
    <dbReference type="NCBI Taxonomy" id="1675527"/>
    <lineage>
        <taxon>Bacteria</taxon>
        <taxon>Pseudomonadati</taxon>
        <taxon>Pseudomonadota</taxon>
        <taxon>Alphaproteobacteria</taxon>
        <taxon>Rhodobacterales</taxon>
        <taxon>Rhodobacter group</taxon>
        <taxon>Rhodobacter</taxon>
    </lineage>
</organism>
<gene>
    <name evidence="13" type="ORF">AIOL_002517</name>
</gene>
<dbReference type="Proteomes" id="UP000037178">
    <property type="component" value="Unassembled WGS sequence"/>
</dbReference>
<dbReference type="InterPro" id="IPR005123">
    <property type="entry name" value="Oxoglu/Fe-dep_dioxygenase_dom"/>
</dbReference>
<comment type="cofactor">
    <cofactor evidence="1">
        <name>Fe(2+)</name>
        <dbReference type="ChEBI" id="CHEBI:29033"/>
    </cofactor>
</comment>
<dbReference type="Gene3D" id="2.60.120.330">
    <property type="entry name" value="B-lactam Antibiotic, Isopenicillin N Synthase, Chain"/>
    <property type="match status" value="1"/>
</dbReference>
<dbReference type="EC" id="1.14.20.7" evidence="3"/>
<keyword evidence="14" id="KW-1185">Reference proteome</keyword>
<dbReference type="InterPro" id="IPR050231">
    <property type="entry name" value="Iron_ascorbate_oxido_reductase"/>
</dbReference>
<evidence type="ECO:0000256" key="10">
    <source>
        <dbReference type="ARBA" id="ARBA00049359"/>
    </source>
</evidence>
<dbReference type="PRINTS" id="PR00682">
    <property type="entry name" value="IPNSYNTHASE"/>
</dbReference>
<dbReference type="EMBL" id="LFTY01000002">
    <property type="protein sequence ID" value="KMW57552.1"/>
    <property type="molecule type" value="Genomic_DNA"/>
</dbReference>
<dbReference type="AlphaFoldDB" id="A0A0J9E499"/>
<comment type="catalytic activity">
    <reaction evidence="9">
        <text>2-oxoglutarate + O2 + 2 H(+) = ethene + 3 CO2 + H2O</text>
        <dbReference type="Rhea" id="RHEA:31523"/>
        <dbReference type="ChEBI" id="CHEBI:15377"/>
        <dbReference type="ChEBI" id="CHEBI:15378"/>
        <dbReference type="ChEBI" id="CHEBI:15379"/>
        <dbReference type="ChEBI" id="CHEBI:16526"/>
        <dbReference type="ChEBI" id="CHEBI:16810"/>
        <dbReference type="ChEBI" id="CHEBI:18153"/>
        <dbReference type="EC" id="1.13.12.19"/>
    </reaction>
</comment>
<dbReference type="GO" id="GO:0102276">
    <property type="term" value="F:2-oxoglutarate oxygenase/decarboxylase (ethylene-forming) activity"/>
    <property type="evidence" value="ECO:0007669"/>
    <property type="project" value="UniProtKB-EC"/>
</dbReference>
<comment type="caution">
    <text evidence="13">The sequence shown here is derived from an EMBL/GenBank/DDBJ whole genome shotgun (WGS) entry which is preliminary data.</text>
</comment>
<dbReference type="PANTHER" id="PTHR47990">
    <property type="entry name" value="2-OXOGLUTARATE (2OG) AND FE(II)-DEPENDENT OXYGENASE SUPERFAMILY PROTEIN-RELATED"/>
    <property type="match status" value="1"/>
</dbReference>
<feature type="domain" description="Fe2OG dioxygenase" evidence="12">
    <location>
        <begin position="161"/>
        <end position="263"/>
    </location>
</feature>
<comment type="pathway">
    <text evidence="2">Alkene biosynthesis; ethylene biosynthesis via 2-oxoglutarate.</text>
</comment>
<dbReference type="SUPFAM" id="SSF51197">
    <property type="entry name" value="Clavaminate synthase-like"/>
    <property type="match status" value="1"/>
</dbReference>
<evidence type="ECO:0000256" key="4">
    <source>
        <dbReference type="ARBA" id="ARBA00012531"/>
    </source>
</evidence>
<reference evidence="13 14" key="1">
    <citation type="submission" date="2015-06" db="EMBL/GenBank/DDBJ databases">
        <title>Draft genome sequence of an Alphaproteobacteria species associated to the Mediterranean sponge Oscarella lobularis.</title>
        <authorList>
            <person name="Jourda C."/>
            <person name="Santini S."/>
            <person name="Claverie J.-M."/>
        </authorList>
    </citation>
    <scope>NUCLEOTIDE SEQUENCE [LARGE SCALE GENOMIC DNA]</scope>
    <source>
        <strain evidence="13">IGS</strain>
    </source>
</reference>
<evidence type="ECO:0000256" key="8">
    <source>
        <dbReference type="ARBA" id="ARBA00031282"/>
    </source>
</evidence>
<dbReference type="Pfam" id="PF14226">
    <property type="entry name" value="DIOX_N"/>
    <property type="match status" value="1"/>
</dbReference>
<dbReference type="InterPro" id="IPR027443">
    <property type="entry name" value="IPNS-like_sf"/>
</dbReference>
<dbReference type="InterPro" id="IPR026992">
    <property type="entry name" value="DIOX_N"/>
</dbReference>
<dbReference type="STRING" id="1675527.AIOL_002517"/>
<keyword evidence="11" id="KW-0408">Iron</keyword>
<evidence type="ECO:0000256" key="3">
    <source>
        <dbReference type="ARBA" id="ARBA00012293"/>
    </source>
</evidence>
<comment type="catalytic activity">
    <reaction evidence="10">
        <text>L-arginine + 2-oxoglutarate + O2 = guanidine + L-glutamate 5-semialdehyde + succinate + CO2</text>
        <dbReference type="Rhea" id="RHEA:31535"/>
        <dbReference type="ChEBI" id="CHEBI:15379"/>
        <dbReference type="ChEBI" id="CHEBI:16526"/>
        <dbReference type="ChEBI" id="CHEBI:16810"/>
        <dbReference type="ChEBI" id="CHEBI:30031"/>
        <dbReference type="ChEBI" id="CHEBI:30087"/>
        <dbReference type="ChEBI" id="CHEBI:32682"/>
        <dbReference type="ChEBI" id="CHEBI:58066"/>
        <dbReference type="EC" id="1.14.20.7"/>
    </reaction>
</comment>
<evidence type="ECO:0000256" key="1">
    <source>
        <dbReference type="ARBA" id="ARBA00001954"/>
    </source>
</evidence>
<comment type="similarity">
    <text evidence="11">Belongs to the iron/ascorbate-dependent oxidoreductase family.</text>
</comment>
<evidence type="ECO:0000256" key="5">
    <source>
        <dbReference type="ARBA" id="ARBA00019045"/>
    </source>
</evidence>
<dbReference type="PROSITE" id="PS51471">
    <property type="entry name" value="FE2OG_OXY"/>
    <property type="match status" value="1"/>
</dbReference>
<evidence type="ECO:0000313" key="14">
    <source>
        <dbReference type="Proteomes" id="UP000037178"/>
    </source>
</evidence>
<dbReference type="InterPro" id="IPR044861">
    <property type="entry name" value="IPNS-like_FE2OG_OXY"/>
</dbReference>
<name>A0A0J9E499_9RHOB</name>